<evidence type="ECO:0000256" key="5">
    <source>
        <dbReference type="ARBA" id="ARBA00022516"/>
    </source>
</evidence>
<evidence type="ECO:0000256" key="4">
    <source>
        <dbReference type="ARBA" id="ARBA00013122"/>
    </source>
</evidence>
<organism evidence="16 17">
    <name type="scientific">Fusarium fujikuroi</name>
    <name type="common">Bakanae and foot rot disease fungus</name>
    <name type="synonym">Gibberella fujikuroi</name>
    <dbReference type="NCBI Taxonomy" id="5127"/>
    <lineage>
        <taxon>Eukaryota</taxon>
        <taxon>Fungi</taxon>
        <taxon>Dikarya</taxon>
        <taxon>Ascomycota</taxon>
        <taxon>Pezizomycotina</taxon>
        <taxon>Sordariomycetes</taxon>
        <taxon>Hypocreomycetidae</taxon>
        <taxon>Hypocreales</taxon>
        <taxon>Nectriaceae</taxon>
        <taxon>Fusarium</taxon>
        <taxon>Fusarium fujikuroi species complex</taxon>
    </lineage>
</organism>
<sequence>MARSTSGSKPKQSTYLFLYNTLSAILRTALLLRTTYLWLSQGNGAVWDELNILARWTETFTVMEIIHAVTGLVRAAPATTALQVAGRNTIVWAITRNYPEIGYRETAYSLMLMAWNAADAIRYFYFTLQTGMGSVPGGLTWLRYNMFLVLYPIGILSEMKLVYEVIQPSQARNPAYQYLLWFGLAIYVPAFYILFGHIMRSSSWTTLRRSSTFSTKYKYESTLDSTHIRLVRIRPRTRSLLSERLNIDVTTHSLDEAEALGYHALSYTWGAPEGEVKRKVSDSCILVNGSRFYVQPNLLAALKRFEEFDWYLWIDAICIDQANQREREIQVGIMSEIYSMAARVDIWLGDGGKESAEAIRLTRALSSLAEETSGSEVSPGKSEIESSGLPPIPSEGWKPFVDLLDRNWFRRAWVIQETVLSRQAFVFLGSSECISWEQLASALMMIRRLGWYPNATLAMAKVEQISWTPGPYSIHFISVIKTSLESLKSPQDHPQLSVIEDLTGADNWKTTASSQLAYMMMLSHKFKITNARDRVYSLLGMVNIAASHMGVPRCDLEVNYDASVAEVFTAATANILNHCNHLGFISLAGIAEFHSGTLNLPSGDLPSWVPNFSNEPSAARTAPILFPWARGKVQLDAARYAEIGSLGFRISGSRLSVQAQRIGQIIPGSYQFYVLAYYFHVEPFAALLLRCGKRYKVTGELSIEACWRTFIFGANIHDSIDISKLGASFKAWLCYILFQYLRVWDTSMTVDQRLVFLEQLTIFQSLVARDGDEAYDMLPSIEWIKQMLQKLGASDPPDSQLASIFSFMARTASLAGFSEEFDLEWTSLVAKELADTFILAAKFASLLGTYAAQRRVFLTDEGHLGLAFSSALEGDSVWLVSSCPVPLVLRPRGDGTYQMVGDSYVHGIMEGEAVKDNSWEEITIT</sequence>
<feature type="transmembrane region" description="Helical" evidence="14">
    <location>
        <begin position="178"/>
        <end position="199"/>
    </location>
</feature>
<evidence type="ECO:0000256" key="12">
    <source>
        <dbReference type="ARBA" id="ARBA00023239"/>
    </source>
</evidence>
<accession>A0A9Q9U3P1</accession>
<dbReference type="Proteomes" id="UP000760494">
    <property type="component" value="Unassembled WGS sequence"/>
</dbReference>
<evidence type="ECO:0000256" key="9">
    <source>
        <dbReference type="ARBA" id="ARBA00023098"/>
    </source>
</evidence>
<evidence type="ECO:0000256" key="6">
    <source>
        <dbReference type="ARBA" id="ARBA00022692"/>
    </source>
</evidence>
<evidence type="ECO:0000256" key="2">
    <source>
        <dbReference type="ARBA" id="ARBA00005194"/>
    </source>
</evidence>
<evidence type="ECO:0000256" key="8">
    <source>
        <dbReference type="ARBA" id="ARBA00022989"/>
    </source>
</evidence>
<evidence type="ECO:0000256" key="13">
    <source>
        <dbReference type="SAM" id="MobiDB-lite"/>
    </source>
</evidence>
<protein>
    <recommendedName>
        <fullName evidence="4">very-long-chain (3R)-3-hydroxyacyl-CoA dehydratase</fullName>
        <ecNumber evidence="4">4.2.1.134</ecNumber>
    </recommendedName>
</protein>
<keyword evidence="12" id="KW-0456">Lyase</keyword>
<evidence type="ECO:0000259" key="15">
    <source>
        <dbReference type="Pfam" id="PF06985"/>
    </source>
</evidence>
<dbReference type="InterPro" id="IPR010730">
    <property type="entry name" value="HET"/>
</dbReference>
<evidence type="ECO:0000256" key="11">
    <source>
        <dbReference type="ARBA" id="ARBA00023160"/>
    </source>
</evidence>
<dbReference type="AlphaFoldDB" id="A0A9Q9U3P1"/>
<keyword evidence="6 14" id="KW-0812">Transmembrane</keyword>
<dbReference type="GO" id="GO:0102158">
    <property type="term" value="F:very-long-chain (3R)-3-hydroxyacyl-CoA dehydratase activity"/>
    <property type="evidence" value="ECO:0007669"/>
    <property type="project" value="UniProtKB-EC"/>
</dbReference>
<evidence type="ECO:0000256" key="14">
    <source>
        <dbReference type="SAM" id="Phobius"/>
    </source>
</evidence>
<keyword evidence="11" id="KW-0275">Fatty acid biosynthesis</keyword>
<gene>
    <name evidence="16" type="ORF">C2S_153</name>
</gene>
<dbReference type="Pfam" id="PF26639">
    <property type="entry name" value="Het-6_barrel"/>
    <property type="match status" value="1"/>
</dbReference>
<comment type="similarity">
    <text evidence="3">Belongs to the very long-chain fatty acids dehydratase HACD family.</text>
</comment>
<dbReference type="Pfam" id="PF04387">
    <property type="entry name" value="PTPLA"/>
    <property type="match status" value="1"/>
</dbReference>
<dbReference type="GO" id="GO:0006633">
    <property type="term" value="P:fatty acid biosynthetic process"/>
    <property type="evidence" value="ECO:0007669"/>
    <property type="project" value="UniProtKB-KW"/>
</dbReference>
<feature type="domain" description="Heterokaryon incompatibility" evidence="15">
    <location>
        <begin position="262"/>
        <end position="417"/>
    </location>
</feature>
<feature type="region of interest" description="Disordered" evidence="13">
    <location>
        <begin position="371"/>
        <end position="390"/>
    </location>
</feature>
<keyword evidence="9" id="KW-0443">Lipid metabolism</keyword>
<evidence type="ECO:0000256" key="7">
    <source>
        <dbReference type="ARBA" id="ARBA00022832"/>
    </source>
</evidence>
<comment type="subcellular location">
    <subcellularLocation>
        <location evidence="1">Membrane</location>
        <topology evidence="1">Multi-pass membrane protein</topology>
    </subcellularLocation>
</comment>
<keyword evidence="7" id="KW-0276">Fatty acid metabolism</keyword>
<evidence type="ECO:0000256" key="10">
    <source>
        <dbReference type="ARBA" id="ARBA00023136"/>
    </source>
</evidence>
<dbReference type="Pfam" id="PF06985">
    <property type="entry name" value="HET"/>
    <property type="match status" value="1"/>
</dbReference>
<dbReference type="InterPro" id="IPR007482">
    <property type="entry name" value="Tyr_Pase-like_PTPLA"/>
</dbReference>
<evidence type="ECO:0000313" key="17">
    <source>
        <dbReference type="Proteomes" id="UP000760494"/>
    </source>
</evidence>
<dbReference type="EC" id="4.2.1.134" evidence="4"/>
<feature type="transmembrane region" description="Helical" evidence="14">
    <location>
        <begin position="146"/>
        <end position="166"/>
    </location>
</feature>
<keyword evidence="8 14" id="KW-1133">Transmembrane helix</keyword>
<reference evidence="16" key="1">
    <citation type="submission" date="2019-05" db="EMBL/GenBank/DDBJ databases">
        <authorList>
            <person name="Piombo E."/>
        </authorList>
    </citation>
    <scope>NUCLEOTIDE SEQUENCE</scope>
    <source>
        <strain evidence="16">C2S</strain>
    </source>
</reference>
<evidence type="ECO:0000256" key="1">
    <source>
        <dbReference type="ARBA" id="ARBA00004141"/>
    </source>
</evidence>
<dbReference type="PANTHER" id="PTHR24148">
    <property type="entry name" value="ANKYRIN REPEAT DOMAIN-CONTAINING PROTEIN 39 HOMOLOG-RELATED"/>
    <property type="match status" value="1"/>
</dbReference>
<proteinExistence type="inferred from homology"/>
<dbReference type="GO" id="GO:0016020">
    <property type="term" value="C:membrane"/>
    <property type="evidence" value="ECO:0007669"/>
    <property type="project" value="UniProtKB-SubCell"/>
</dbReference>
<dbReference type="InterPro" id="IPR052895">
    <property type="entry name" value="HetReg/Transcr_Mod"/>
</dbReference>
<dbReference type="EMBL" id="CABFJX010000001">
    <property type="protein sequence ID" value="VTT55262.1"/>
    <property type="molecule type" value="Genomic_DNA"/>
</dbReference>
<feature type="transmembrane region" description="Helical" evidence="14">
    <location>
        <begin position="106"/>
        <end position="126"/>
    </location>
</feature>
<dbReference type="PANTHER" id="PTHR24148:SF64">
    <property type="entry name" value="HETEROKARYON INCOMPATIBILITY DOMAIN-CONTAINING PROTEIN"/>
    <property type="match status" value="1"/>
</dbReference>
<evidence type="ECO:0000256" key="3">
    <source>
        <dbReference type="ARBA" id="ARBA00007811"/>
    </source>
</evidence>
<comment type="pathway">
    <text evidence="2">Lipid metabolism; fatty acid biosynthesis.</text>
</comment>
<comment type="caution">
    <text evidence="16">The sequence shown here is derived from an EMBL/GenBank/DDBJ whole genome shotgun (WGS) entry which is preliminary data.</text>
</comment>
<keyword evidence="10 14" id="KW-0472">Membrane</keyword>
<name>A0A9Q9U3P1_FUSFU</name>
<evidence type="ECO:0000313" key="16">
    <source>
        <dbReference type="EMBL" id="VTT55262.1"/>
    </source>
</evidence>
<keyword evidence="5" id="KW-0444">Lipid biosynthesis</keyword>